<organism evidence="2 3">
    <name type="scientific">Candidatus Phosphoribacter hodrii</name>
    <dbReference type="NCBI Taxonomy" id="2953743"/>
    <lineage>
        <taxon>Bacteria</taxon>
        <taxon>Bacillati</taxon>
        <taxon>Actinomycetota</taxon>
        <taxon>Actinomycetes</taxon>
        <taxon>Micrococcales</taxon>
        <taxon>Dermatophilaceae</taxon>
        <taxon>Candidatus Phosphoribacter</taxon>
    </lineage>
</organism>
<keyword evidence="1" id="KW-0472">Membrane</keyword>
<dbReference type="EMBL" id="JADJIB010000001">
    <property type="protein sequence ID" value="MBK7272374.1"/>
    <property type="molecule type" value="Genomic_DNA"/>
</dbReference>
<keyword evidence="1" id="KW-1133">Transmembrane helix</keyword>
<dbReference type="AlphaFoldDB" id="A0A935IM49"/>
<feature type="transmembrane region" description="Helical" evidence="1">
    <location>
        <begin position="280"/>
        <end position="297"/>
    </location>
</feature>
<feature type="transmembrane region" description="Helical" evidence="1">
    <location>
        <begin position="178"/>
        <end position="201"/>
    </location>
</feature>
<protein>
    <recommendedName>
        <fullName evidence="4">Transmembrane protein</fullName>
    </recommendedName>
</protein>
<name>A0A935IM49_9MICO</name>
<proteinExistence type="predicted"/>
<feature type="transmembrane region" description="Helical" evidence="1">
    <location>
        <begin position="207"/>
        <end position="227"/>
    </location>
</feature>
<accession>A0A935IM49</accession>
<keyword evidence="1" id="KW-0812">Transmembrane</keyword>
<gene>
    <name evidence="2" type="ORF">IPI13_04150</name>
</gene>
<evidence type="ECO:0000256" key="1">
    <source>
        <dbReference type="SAM" id="Phobius"/>
    </source>
</evidence>
<evidence type="ECO:0008006" key="4">
    <source>
        <dbReference type="Google" id="ProtNLM"/>
    </source>
</evidence>
<feature type="transmembrane region" description="Helical" evidence="1">
    <location>
        <begin position="108"/>
        <end position="126"/>
    </location>
</feature>
<feature type="transmembrane region" description="Helical" evidence="1">
    <location>
        <begin position="248"/>
        <end position="268"/>
    </location>
</feature>
<dbReference type="Proteomes" id="UP000726105">
    <property type="component" value="Unassembled WGS sequence"/>
</dbReference>
<evidence type="ECO:0000313" key="2">
    <source>
        <dbReference type="EMBL" id="MBK7272374.1"/>
    </source>
</evidence>
<comment type="caution">
    <text evidence="2">The sequence shown here is derived from an EMBL/GenBank/DDBJ whole genome shotgun (WGS) entry which is preliminary data.</text>
</comment>
<feature type="transmembrane region" description="Helical" evidence="1">
    <location>
        <begin position="77"/>
        <end position="96"/>
    </location>
</feature>
<reference evidence="2 3" key="1">
    <citation type="submission" date="2020-10" db="EMBL/GenBank/DDBJ databases">
        <title>Connecting structure to function with the recovery of over 1000 high-quality activated sludge metagenome-assembled genomes encoding full-length rRNA genes using long-read sequencing.</title>
        <authorList>
            <person name="Singleton C.M."/>
            <person name="Petriglieri F."/>
            <person name="Kristensen J.M."/>
            <person name="Kirkegaard R.H."/>
            <person name="Michaelsen T.Y."/>
            <person name="Andersen M.H."/>
            <person name="Karst S.M."/>
            <person name="Dueholm M.S."/>
            <person name="Nielsen P.H."/>
            <person name="Albertsen M."/>
        </authorList>
    </citation>
    <scope>NUCLEOTIDE SEQUENCE [LARGE SCALE GENOMIC DNA]</scope>
    <source>
        <strain evidence="2">Ega_18-Q3-R5-49_MAXAC.001</strain>
    </source>
</reference>
<sequence length="406" mass="44653">TMFVYLDYASKIAPGNVLSFSDFSHSASTAWGTMNPVEIQAVLMGLALPLFLAVSIRRPSSRRQEVDSQTSGQRITLDQVSWAACIVCSTAAWTIVPTTVAAHKGIPTALSGGIAILFAALAALSYDSEDSSRMSLGAAKRRERALGDLLESWKKSEPNFERSAWADSESSRALWRRVLVICVVGATASVGLSMFFIFIISRSREEIGNLLVVLSVAQTCLLCLFVQRMVTRGLWVPLRGRYRSLSETFHIDFLLLLLLRATLSAVWVSKNGESWNIKETIVVLLFSVVTLIVRWCLRRSALINLLRIQAGRRKLSCTSDWVNRIEVQLSENSTPHRADGSLDGVDSAESVQRPPVALTCQSRLEGLGRDQIGKNDGTLRGKLHTFISEIKANLGPSRSSIVKGRD</sequence>
<feature type="transmembrane region" description="Helical" evidence="1">
    <location>
        <begin position="39"/>
        <end position="56"/>
    </location>
</feature>
<evidence type="ECO:0000313" key="3">
    <source>
        <dbReference type="Proteomes" id="UP000726105"/>
    </source>
</evidence>
<feature type="non-terminal residue" evidence="2">
    <location>
        <position position="1"/>
    </location>
</feature>